<dbReference type="Proteomes" id="UP001054945">
    <property type="component" value="Unassembled WGS sequence"/>
</dbReference>
<gene>
    <name evidence="1" type="ORF">CEXT_359771</name>
</gene>
<evidence type="ECO:0000313" key="1">
    <source>
        <dbReference type="EMBL" id="GIX73740.1"/>
    </source>
</evidence>
<dbReference type="AlphaFoldDB" id="A0AAV4MPE0"/>
<accession>A0AAV4MPE0</accession>
<sequence length="92" mass="10681">MEKEKTSRRKCPSALPAWPLPEKCLICMFFYSAFGNCFCADDCAVASRPNYKKTDLVSCGVKWIRKGKRKPLYLSKCFQRVIGLPDYFCRRI</sequence>
<keyword evidence="2" id="KW-1185">Reference proteome</keyword>
<name>A0AAV4MPE0_CAEEX</name>
<organism evidence="1 2">
    <name type="scientific">Caerostris extrusa</name>
    <name type="common">Bark spider</name>
    <name type="synonym">Caerostris bankana</name>
    <dbReference type="NCBI Taxonomy" id="172846"/>
    <lineage>
        <taxon>Eukaryota</taxon>
        <taxon>Metazoa</taxon>
        <taxon>Ecdysozoa</taxon>
        <taxon>Arthropoda</taxon>
        <taxon>Chelicerata</taxon>
        <taxon>Arachnida</taxon>
        <taxon>Araneae</taxon>
        <taxon>Araneomorphae</taxon>
        <taxon>Entelegynae</taxon>
        <taxon>Araneoidea</taxon>
        <taxon>Araneidae</taxon>
        <taxon>Caerostris</taxon>
    </lineage>
</organism>
<protein>
    <recommendedName>
        <fullName evidence="3">Secreted protein</fullName>
    </recommendedName>
</protein>
<evidence type="ECO:0008006" key="3">
    <source>
        <dbReference type="Google" id="ProtNLM"/>
    </source>
</evidence>
<comment type="caution">
    <text evidence="1">The sequence shown here is derived from an EMBL/GenBank/DDBJ whole genome shotgun (WGS) entry which is preliminary data.</text>
</comment>
<evidence type="ECO:0000313" key="2">
    <source>
        <dbReference type="Proteomes" id="UP001054945"/>
    </source>
</evidence>
<proteinExistence type="predicted"/>
<dbReference type="EMBL" id="BPLR01019982">
    <property type="protein sequence ID" value="GIX73740.1"/>
    <property type="molecule type" value="Genomic_DNA"/>
</dbReference>
<reference evidence="1 2" key="1">
    <citation type="submission" date="2021-06" db="EMBL/GenBank/DDBJ databases">
        <title>Caerostris extrusa draft genome.</title>
        <authorList>
            <person name="Kono N."/>
            <person name="Arakawa K."/>
        </authorList>
    </citation>
    <scope>NUCLEOTIDE SEQUENCE [LARGE SCALE GENOMIC DNA]</scope>
</reference>